<evidence type="ECO:0000313" key="3">
    <source>
        <dbReference type="Proteomes" id="UP000004319"/>
    </source>
</evidence>
<dbReference type="AlphaFoldDB" id="F7VFA0"/>
<accession>F7VFA0</accession>
<reference evidence="2 3" key="1">
    <citation type="journal article" date="2011" name="Biochem. Biophys. Res. Commun.">
        <title>Increased number of Arginine-based salt bridges contributes to the thermotolerance of thermotolerant acetic acid bacteria, Acetobacter tropicalis SKU1100.</title>
        <authorList>
            <person name="Matsutani M."/>
            <person name="Hirakawa H."/>
            <person name="Nishikura M."/>
            <person name="Soemphol W."/>
            <person name="Ali I.A.I."/>
            <person name="Yakushi T."/>
            <person name="Matsushita K."/>
        </authorList>
    </citation>
    <scope>NUCLEOTIDE SEQUENCE [LARGE SCALE GENOMIC DNA]</scope>
    <source>
        <strain evidence="2 3">NBRC 101654</strain>
    </source>
</reference>
<proteinExistence type="predicted"/>
<comment type="caution">
    <text evidence="2">The sequence shown here is derived from an EMBL/GenBank/DDBJ whole genome shotgun (WGS) entry which is preliminary data.</text>
</comment>
<dbReference type="Proteomes" id="UP000004319">
    <property type="component" value="Unassembled WGS sequence"/>
</dbReference>
<evidence type="ECO:0000256" key="1">
    <source>
        <dbReference type="SAM" id="MobiDB-lite"/>
    </source>
</evidence>
<organism evidence="2 3">
    <name type="scientific">Acetobacter tropicalis NBRC 101654</name>
    <dbReference type="NCBI Taxonomy" id="749388"/>
    <lineage>
        <taxon>Bacteria</taxon>
        <taxon>Pseudomonadati</taxon>
        <taxon>Pseudomonadota</taxon>
        <taxon>Alphaproteobacteria</taxon>
        <taxon>Acetobacterales</taxon>
        <taxon>Acetobacteraceae</taxon>
        <taxon>Acetobacter</taxon>
    </lineage>
</organism>
<gene>
    <name evidence="2" type="ORF">ATPR_2050</name>
</gene>
<dbReference type="EMBL" id="BABS01000063">
    <property type="protein sequence ID" value="GAA09045.1"/>
    <property type="molecule type" value="Genomic_DNA"/>
</dbReference>
<evidence type="ECO:0000313" key="2">
    <source>
        <dbReference type="EMBL" id="GAA09045.1"/>
    </source>
</evidence>
<sequence length="65" mass="7630">MQTTYPQAGRTTMATGSLPRPLSRDYLGRPVITGENRCFFFYQKIESAWRYGKPFYLKVEWFGGR</sequence>
<name>F7VFA0_9PROT</name>
<feature type="region of interest" description="Disordered" evidence="1">
    <location>
        <begin position="1"/>
        <end position="22"/>
    </location>
</feature>
<protein>
    <submittedName>
        <fullName evidence="2">Uncharacterized protein</fullName>
    </submittedName>
</protein>
<feature type="compositionally biased region" description="Polar residues" evidence="1">
    <location>
        <begin position="1"/>
        <end position="15"/>
    </location>
</feature>